<organism evidence="1 2">
    <name type="scientific">Onchocerca flexuosa</name>
    <dbReference type="NCBI Taxonomy" id="387005"/>
    <lineage>
        <taxon>Eukaryota</taxon>
        <taxon>Metazoa</taxon>
        <taxon>Ecdysozoa</taxon>
        <taxon>Nematoda</taxon>
        <taxon>Chromadorea</taxon>
        <taxon>Rhabditida</taxon>
        <taxon>Spirurina</taxon>
        <taxon>Spiruromorpha</taxon>
        <taxon>Filarioidea</taxon>
        <taxon>Onchocercidae</taxon>
        <taxon>Onchocerca</taxon>
    </lineage>
</organism>
<dbReference type="OrthoDB" id="10033734at2759"/>
<accession>A0A238C6S5</accession>
<evidence type="ECO:0000313" key="1">
    <source>
        <dbReference type="EMBL" id="OZC12905.1"/>
    </source>
</evidence>
<evidence type="ECO:0000313" key="2">
    <source>
        <dbReference type="Proteomes" id="UP000242913"/>
    </source>
</evidence>
<dbReference type="AlphaFoldDB" id="A0A238C6S5"/>
<gene>
    <name evidence="1" type="ORF">X798_00540</name>
</gene>
<reference evidence="1 2" key="1">
    <citation type="submission" date="2015-12" db="EMBL/GenBank/DDBJ databases">
        <title>Draft genome of the nematode, Onchocerca flexuosa.</title>
        <authorList>
            <person name="Mitreva M."/>
        </authorList>
    </citation>
    <scope>NUCLEOTIDE SEQUENCE [LARGE SCALE GENOMIC DNA]</scope>
    <source>
        <strain evidence="1">Red Deer</strain>
    </source>
</reference>
<keyword evidence="2" id="KW-1185">Reference proteome</keyword>
<protein>
    <submittedName>
        <fullName evidence="1">Uncharacterized protein</fullName>
    </submittedName>
</protein>
<dbReference type="EMBL" id="KZ269977">
    <property type="protein sequence ID" value="OZC12905.1"/>
    <property type="molecule type" value="Genomic_DNA"/>
</dbReference>
<dbReference type="Gene3D" id="1.20.58.90">
    <property type="match status" value="1"/>
</dbReference>
<proteinExistence type="predicted"/>
<name>A0A238C6S5_9BILA</name>
<dbReference type="Proteomes" id="UP000242913">
    <property type="component" value="Unassembled WGS sequence"/>
</dbReference>
<sequence>MDFLVHERPCHCYFNSTVCVFRVPRVRASSKYVAPKSPKIICEGNLSDSEEELLSEERKQRSRLQQLHLHIKELRELNLPTKQVEEELWDVQTAITVLCRKLKSIRLENSGKIETRKNDGLTPTLEMFEEKQLLAACTALREDIARHKLEIISLDQCLYSMNENKSTETFKKSDDSEYREDYWRDECRKEEKERDDLLSEIVSLRNDCCQLRAQIELNAVKRLTLLGLNE</sequence>